<dbReference type="EMBL" id="FNGO01000009">
    <property type="protein sequence ID" value="SDL78514.1"/>
    <property type="molecule type" value="Genomic_DNA"/>
</dbReference>
<keyword evidence="13 14" id="KW-0521">NADP</keyword>
<dbReference type="SUPFAM" id="SSF55347">
    <property type="entry name" value="Glyceraldehyde-3-phosphate dehydrogenase-like, C-terminal domain"/>
    <property type="match status" value="1"/>
</dbReference>
<dbReference type="PANTHER" id="PTHR43331:SF1">
    <property type="entry name" value="HOMOSERINE DEHYDROGENASE"/>
    <property type="match status" value="1"/>
</dbReference>
<keyword evidence="7 14" id="KW-0791">Threonine biosynthesis</keyword>
<reference evidence="18 19" key="1">
    <citation type="submission" date="2016-10" db="EMBL/GenBank/DDBJ databases">
        <authorList>
            <person name="de Groot N.N."/>
        </authorList>
    </citation>
    <scope>NUCLEOTIDE SEQUENCE [LARGE SCALE GENOMIC DNA]</scope>
    <source>
        <strain evidence="18 19">SLAS-1</strain>
    </source>
</reference>
<keyword evidence="8 14" id="KW-0560">Oxidoreductase</keyword>
<dbReference type="Pfam" id="PF00742">
    <property type="entry name" value="Homoserine_dh"/>
    <property type="match status" value="1"/>
</dbReference>
<evidence type="ECO:0000256" key="8">
    <source>
        <dbReference type="ARBA" id="ARBA00023002"/>
    </source>
</evidence>
<dbReference type="UniPathway" id="UPA00051">
    <property type="reaction ID" value="UER00465"/>
</dbReference>
<dbReference type="GO" id="GO:0050661">
    <property type="term" value="F:NADP binding"/>
    <property type="evidence" value="ECO:0007669"/>
    <property type="project" value="InterPro"/>
</dbReference>
<organism evidence="18 19">
    <name type="scientific">Halarsenatibacter silvermanii</name>
    <dbReference type="NCBI Taxonomy" id="321763"/>
    <lineage>
        <taxon>Bacteria</taxon>
        <taxon>Bacillati</taxon>
        <taxon>Bacillota</taxon>
        <taxon>Clostridia</taxon>
        <taxon>Halanaerobiales</taxon>
        <taxon>Halarsenatibacteraceae</taxon>
        <taxon>Halarsenatibacter</taxon>
    </lineage>
</organism>
<dbReference type="PROSITE" id="PS01042">
    <property type="entry name" value="HOMOSER_DHGENASE"/>
    <property type="match status" value="1"/>
</dbReference>
<evidence type="ECO:0000259" key="16">
    <source>
        <dbReference type="Pfam" id="PF00742"/>
    </source>
</evidence>
<dbReference type="InterPro" id="IPR019811">
    <property type="entry name" value="HDH_CS"/>
</dbReference>
<evidence type="ECO:0000313" key="18">
    <source>
        <dbReference type="EMBL" id="SDL78514.1"/>
    </source>
</evidence>
<dbReference type="Gene3D" id="3.40.50.720">
    <property type="entry name" value="NAD(P)-binding Rossmann-like Domain"/>
    <property type="match status" value="1"/>
</dbReference>
<evidence type="ECO:0000313" key="19">
    <source>
        <dbReference type="Proteomes" id="UP000199476"/>
    </source>
</evidence>
<evidence type="ECO:0000256" key="6">
    <source>
        <dbReference type="ARBA" id="ARBA00022605"/>
    </source>
</evidence>
<dbReference type="Gene3D" id="3.30.70.260">
    <property type="match status" value="1"/>
</dbReference>
<dbReference type="FunFam" id="3.30.360.10:FF:000005">
    <property type="entry name" value="Homoserine dehydrogenase"/>
    <property type="match status" value="1"/>
</dbReference>
<dbReference type="EC" id="1.1.1.3" evidence="4 14"/>
<evidence type="ECO:0000256" key="5">
    <source>
        <dbReference type="ARBA" id="ARBA00013376"/>
    </source>
</evidence>
<dbReference type="InterPro" id="IPR036291">
    <property type="entry name" value="NAD(P)-bd_dom_sf"/>
</dbReference>
<feature type="binding site" evidence="13">
    <location>
        <begin position="10"/>
        <end position="17"/>
    </location>
    <ligand>
        <name>NADP(+)</name>
        <dbReference type="ChEBI" id="CHEBI:58349"/>
    </ligand>
</feature>
<dbReference type="NCBIfam" id="NF004976">
    <property type="entry name" value="PRK06349.1"/>
    <property type="match status" value="1"/>
</dbReference>
<dbReference type="Proteomes" id="UP000199476">
    <property type="component" value="Unassembled WGS sequence"/>
</dbReference>
<dbReference type="GO" id="GO:0009088">
    <property type="term" value="P:threonine biosynthetic process"/>
    <property type="evidence" value="ECO:0007669"/>
    <property type="project" value="UniProtKB-UniPathway"/>
</dbReference>
<evidence type="ECO:0000256" key="15">
    <source>
        <dbReference type="RuleBase" id="RU004171"/>
    </source>
</evidence>
<dbReference type="Pfam" id="PF03447">
    <property type="entry name" value="NAD_binding_3"/>
    <property type="match status" value="1"/>
</dbReference>
<dbReference type="PIRSF" id="PIRSF000098">
    <property type="entry name" value="Homoser_dehydrog"/>
    <property type="match status" value="1"/>
</dbReference>
<dbReference type="GO" id="GO:0009086">
    <property type="term" value="P:methionine biosynthetic process"/>
    <property type="evidence" value="ECO:0007669"/>
    <property type="project" value="UniProtKB-KW"/>
</dbReference>
<evidence type="ECO:0000256" key="7">
    <source>
        <dbReference type="ARBA" id="ARBA00022697"/>
    </source>
</evidence>
<dbReference type="SUPFAM" id="SSF51735">
    <property type="entry name" value="NAD(P)-binding Rossmann-fold domains"/>
    <property type="match status" value="1"/>
</dbReference>
<evidence type="ECO:0000256" key="10">
    <source>
        <dbReference type="ARBA" id="ARBA00023167"/>
    </source>
</evidence>
<proteinExistence type="inferred from homology"/>
<keyword evidence="9" id="KW-0915">Sodium</keyword>
<comment type="catalytic activity">
    <reaction evidence="11">
        <text>L-homoserine + NADP(+) = L-aspartate 4-semialdehyde + NADPH + H(+)</text>
        <dbReference type="Rhea" id="RHEA:15761"/>
        <dbReference type="ChEBI" id="CHEBI:15378"/>
        <dbReference type="ChEBI" id="CHEBI:57476"/>
        <dbReference type="ChEBI" id="CHEBI:57783"/>
        <dbReference type="ChEBI" id="CHEBI:58349"/>
        <dbReference type="ChEBI" id="CHEBI:537519"/>
        <dbReference type="EC" id="1.1.1.3"/>
    </reaction>
    <physiologicalReaction direction="right-to-left" evidence="11">
        <dbReference type="Rhea" id="RHEA:15763"/>
    </physiologicalReaction>
</comment>
<comment type="pathway">
    <text evidence="2 14">Amino-acid biosynthesis; L-methionine biosynthesis via de novo pathway; L-homoserine from L-aspartate: step 3/3.</text>
</comment>
<keyword evidence="19" id="KW-1185">Reference proteome</keyword>
<evidence type="ECO:0000256" key="3">
    <source>
        <dbReference type="ARBA" id="ARBA00006753"/>
    </source>
</evidence>
<dbReference type="UniPathway" id="UPA00050">
    <property type="reaction ID" value="UER00063"/>
</dbReference>
<dbReference type="Gene3D" id="3.30.360.10">
    <property type="entry name" value="Dihydrodipicolinate Reductase, domain 2"/>
    <property type="match status" value="1"/>
</dbReference>
<dbReference type="PANTHER" id="PTHR43331">
    <property type="entry name" value="HOMOSERINE DEHYDROGENASE"/>
    <property type="match status" value="1"/>
</dbReference>
<dbReference type="InterPro" id="IPR016204">
    <property type="entry name" value="HDH"/>
</dbReference>
<name>A0A1G9MWK7_9FIRM</name>
<evidence type="ECO:0000256" key="14">
    <source>
        <dbReference type="RuleBase" id="RU000579"/>
    </source>
</evidence>
<feature type="binding site" evidence="13">
    <location>
        <position position="107"/>
    </location>
    <ligand>
        <name>NADPH</name>
        <dbReference type="ChEBI" id="CHEBI:57783"/>
    </ligand>
</feature>
<dbReference type="InterPro" id="IPR001342">
    <property type="entry name" value="HDH_cat"/>
</dbReference>
<evidence type="ECO:0000256" key="4">
    <source>
        <dbReference type="ARBA" id="ARBA00013213"/>
    </source>
</evidence>
<comment type="pathway">
    <text evidence="1 14">Amino-acid biosynthesis; L-threonine biosynthesis; L-threonine from L-aspartate: step 3/5.</text>
</comment>
<feature type="binding site" evidence="13">
    <location>
        <position position="192"/>
    </location>
    <ligand>
        <name>L-homoserine</name>
        <dbReference type="ChEBI" id="CHEBI:57476"/>
    </ligand>
</feature>
<evidence type="ECO:0000256" key="13">
    <source>
        <dbReference type="PIRSR" id="PIRSR000098-2"/>
    </source>
</evidence>
<dbReference type="STRING" id="321763.SAMN04488692_10931"/>
<accession>A0A1G9MWK7</accession>
<dbReference type="RefSeq" id="WP_089759775.1">
    <property type="nucleotide sequence ID" value="NZ_FNGO01000009.1"/>
</dbReference>
<feature type="domain" description="Aspartate/homoserine dehydrogenase NAD-binding" evidence="17">
    <location>
        <begin position="11"/>
        <end position="130"/>
    </location>
</feature>
<evidence type="ECO:0000256" key="1">
    <source>
        <dbReference type="ARBA" id="ARBA00005056"/>
    </source>
</evidence>
<dbReference type="AlphaFoldDB" id="A0A1G9MWK7"/>
<keyword evidence="10 14" id="KW-0486">Methionine biosynthesis</keyword>
<evidence type="ECO:0000256" key="2">
    <source>
        <dbReference type="ARBA" id="ARBA00005062"/>
    </source>
</evidence>
<dbReference type="InterPro" id="IPR005106">
    <property type="entry name" value="Asp/hSer_DH_NAD-bd"/>
</dbReference>
<keyword evidence="6 14" id="KW-0028">Amino-acid biosynthesis</keyword>
<gene>
    <name evidence="18" type="ORF">SAMN04488692_10931</name>
</gene>
<feature type="domain" description="Homoserine dehydrogenase catalytic" evidence="16">
    <location>
        <begin position="139"/>
        <end position="317"/>
    </location>
</feature>
<evidence type="ECO:0000256" key="9">
    <source>
        <dbReference type="ARBA" id="ARBA00023053"/>
    </source>
</evidence>
<dbReference type="GO" id="GO:0004412">
    <property type="term" value="F:homoserine dehydrogenase activity"/>
    <property type="evidence" value="ECO:0007669"/>
    <property type="project" value="UniProtKB-EC"/>
</dbReference>
<comment type="similarity">
    <text evidence="3 15">Belongs to the homoserine dehydrogenase family.</text>
</comment>
<feature type="active site" description="Proton donor" evidence="12">
    <location>
        <position position="207"/>
    </location>
</feature>
<evidence type="ECO:0000256" key="11">
    <source>
        <dbReference type="ARBA" id="ARBA00048841"/>
    </source>
</evidence>
<evidence type="ECO:0000256" key="12">
    <source>
        <dbReference type="PIRSR" id="PIRSR000098-1"/>
    </source>
</evidence>
<evidence type="ECO:0000259" key="17">
    <source>
        <dbReference type="Pfam" id="PF03447"/>
    </source>
</evidence>
<protein>
    <recommendedName>
        <fullName evidence="5 14">Homoserine dehydrogenase</fullName>
        <ecNumber evidence="4 14">1.1.1.3</ecNumber>
    </recommendedName>
</protein>
<dbReference type="OrthoDB" id="9808167at2"/>
<sequence length="427" mass="47450">MKKHISIGLMGLGTVGTGVFKLLNDGVEEDLVLGEHNQYSIEKVLVAHPEKSREVEVKEKEITDDPDELLDDPGLDVIIELIGGIKPARQYISRALAAEKHVITANKDLLARHGDKLLEKAAENGVKLLFSASVAGGVPVIENLKRITGTDRVDEIAGVINGTTNYILSQMAREEADFDNVLARAQKLGYAESDPSSDITGRDAVYKLTILASLVFGGWVDWDKIPRTGIENISSADHHCAKALGYSFKLFALARRHKKGLELRVQPTMIPRDKLLADVDGVNNAVKIVSPLHDNLTFAGPGAGRFPTANTVVNDLLSLYEEDLEAGLEKLQEKALNDSSSLLDRDEFVSRYYLRWPLKDPEEQKKQLEEFFADHELPLQKTAEFNSQLNSLAAVTDRCRTEKLENLLNELEKKTDYERPAALYRVR</sequence>